<proteinExistence type="predicted"/>
<dbReference type="RefSeq" id="WP_285574035.1">
    <property type="nucleotide sequence ID" value="NZ_BSDE01000003.1"/>
</dbReference>
<reference evidence="2 3" key="1">
    <citation type="journal article" date="2023" name="Antonie Van Leeuwenhoek">
        <title>Mesoterricola silvestris gen. nov., sp. nov., Mesoterricola sediminis sp. nov., Geothrix oryzae sp. nov., Geothrix edaphica sp. nov., Geothrix rubra sp. nov., and Geothrix limicola sp. nov., six novel members of Acidobacteriota isolated from soils.</title>
        <authorList>
            <person name="Itoh H."/>
            <person name="Sugisawa Y."/>
            <person name="Mise K."/>
            <person name="Xu Z."/>
            <person name="Kuniyasu M."/>
            <person name="Ushijima N."/>
            <person name="Kawano K."/>
            <person name="Kobayashi E."/>
            <person name="Shiratori Y."/>
            <person name="Masuda Y."/>
            <person name="Senoo K."/>
        </authorList>
    </citation>
    <scope>NUCLEOTIDE SEQUENCE [LARGE SCALE GENOMIC DNA]</scope>
    <source>
        <strain evidence="2 3">Red804</strain>
    </source>
</reference>
<protein>
    <recommendedName>
        <fullName evidence="1">SnoaL-like domain-containing protein</fullName>
    </recommendedName>
</protein>
<dbReference type="EMBL" id="BSDE01000003">
    <property type="protein sequence ID" value="GLH73236.1"/>
    <property type="molecule type" value="Genomic_DNA"/>
</dbReference>
<name>A0ABQ5QFN2_9BACT</name>
<accession>A0ABQ5QFN2</accession>
<keyword evidence="3" id="KW-1185">Reference proteome</keyword>
<evidence type="ECO:0000259" key="1">
    <source>
        <dbReference type="Pfam" id="PF12680"/>
    </source>
</evidence>
<evidence type="ECO:0000313" key="2">
    <source>
        <dbReference type="EMBL" id="GLH73236.1"/>
    </source>
</evidence>
<dbReference type="Gene3D" id="3.10.450.50">
    <property type="match status" value="1"/>
</dbReference>
<dbReference type="Pfam" id="PF12680">
    <property type="entry name" value="SnoaL_2"/>
    <property type="match status" value="1"/>
</dbReference>
<sequence length="157" mass="17729">MSPAEVANRFYEAFARHDAEAMAACYHPQATFEDPAFGPLPRAQACAMWAMLLSRSADLRITHQVSSEMGATVIVRWEARYTFSRTGRAVLNRIEATLGFEDGLIRTHQDRFDFWAWARQAFGLPGVLLGWTPWFQAKVRAQALHALEAYLAKTARP</sequence>
<dbReference type="InterPro" id="IPR037401">
    <property type="entry name" value="SnoaL-like"/>
</dbReference>
<dbReference type="Proteomes" id="UP001165069">
    <property type="component" value="Unassembled WGS sequence"/>
</dbReference>
<organism evidence="2 3">
    <name type="scientific">Geothrix limicola</name>
    <dbReference type="NCBI Taxonomy" id="2927978"/>
    <lineage>
        <taxon>Bacteria</taxon>
        <taxon>Pseudomonadati</taxon>
        <taxon>Acidobacteriota</taxon>
        <taxon>Holophagae</taxon>
        <taxon>Holophagales</taxon>
        <taxon>Holophagaceae</taxon>
        <taxon>Geothrix</taxon>
    </lineage>
</organism>
<gene>
    <name evidence="2" type="ORF">GETHLI_17380</name>
</gene>
<evidence type="ECO:0000313" key="3">
    <source>
        <dbReference type="Proteomes" id="UP001165069"/>
    </source>
</evidence>
<dbReference type="InterPro" id="IPR032710">
    <property type="entry name" value="NTF2-like_dom_sf"/>
</dbReference>
<feature type="domain" description="SnoaL-like" evidence="1">
    <location>
        <begin position="8"/>
        <end position="108"/>
    </location>
</feature>
<comment type="caution">
    <text evidence="2">The sequence shown here is derived from an EMBL/GenBank/DDBJ whole genome shotgun (WGS) entry which is preliminary data.</text>
</comment>
<dbReference type="SUPFAM" id="SSF54427">
    <property type="entry name" value="NTF2-like"/>
    <property type="match status" value="1"/>
</dbReference>